<feature type="region of interest" description="Disordered" evidence="3">
    <location>
        <begin position="209"/>
        <end position="283"/>
    </location>
</feature>
<feature type="compositionally biased region" description="Basic and acidic residues" evidence="3">
    <location>
        <begin position="14"/>
        <end position="37"/>
    </location>
</feature>
<protein>
    <submittedName>
        <fullName evidence="5">Chromatin remodeling complex subunit isoform 1</fullName>
    </submittedName>
</protein>
<dbReference type="EMBL" id="GBEZ01015771">
    <property type="protein sequence ID" value="JAC70418.1"/>
    <property type="molecule type" value="Transcribed_RNA"/>
</dbReference>
<feature type="non-terminal residue" evidence="5">
    <location>
        <position position="1"/>
    </location>
</feature>
<dbReference type="GO" id="GO:0005634">
    <property type="term" value="C:nucleus"/>
    <property type="evidence" value="ECO:0007669"/>
    <property type="project" value="UniProtKB-SubCell"/>
</dbReference>
<dbReference type="InterPro" id="IPR025260">
    <property type="entry name" value="CHD1-like_C"/>
</dbReference>
<evidence type="ECO:0000256" key="1">
    <source>
        <dbReference type="ARBA" id="ARBA00004123"/>
    </source>
</evidence>
<comment type="subcellular location">
    <subcellularLocation>
        <location evidence="1">Nucleus</location>
    </subcellularLocation>
</comment>
<feature type="compositionally biased region" description="Basic and acidic residues" evidence="3">
    <location>
        <begin position="44"/>
        <end position="65"/>
    </location>
</feature>
<feature type="compositionally biased region" description="Basic and acidic residues" evidence="3">
    <location>
        <begin position="251"/>
        <end position="283"/>
    </location>
</feature>
<dbReference type="Gene3D" id="1.10.10.60">
    <property type="entry name" value="Homeodomain-like"/>
    <property type="match status" value="1"/>
</dbReference>
<organism evidence="5">
    <name type="scientific">Tetraselmis sp. GSL018</name>
    <dbReference type="NCBI Taxonomy" id="582737"/>
    <lineage>
        <taxon>Eukaryota</taxon>
        <taxon>Viridiplantae</taxon>
        <taxon>Chlorophyta</taxon>
        <taxon>core chlorophytes</taxon>
        <taxon>Chlorodendrophyceae</taxon>
        <taxon>Chlorodendrales</taxon>
        <taxon>Chlorodendraceae</taxon>
        <taxon>Tetraselmis</taxon>
    </lineage>
</organism>
<evidence type="ECO:0000313" key="5">
    <source>
        <dbReference type="EMBL" id="JAC70418.1"/>
    </source>
</evidence>
<feature type="region of interest" description="Disordered" evidence="3">
    <location>
        <begin position="1"/>
        <end position="130"/>
    </location>
</feature>
<dbReference type="AlphaFoldDB" id="A0A061REM0"/>
<proteinExistence type="predicted"/>
<dbReference type="Pfam" id="PF13907">
    <property type="entry name" value="CHD1-like_C"/>
    <property type="match status" value="1"/>
</dbReference>
<evidence type="ECO:0000256" key="3">
    <source>
        <dbReference type="SAM" id="MobiDB-lite"/>
    </source>
</evidence>
<feature type="non-terminal residue" evidence="5">
    <location>
        <position position="283"/>
    </location>
</feature>
<accession>A0A061REM0</accession>
<feature type="domain" description="Chromodomain-helicase-DNA-binding protein 1-like C-terminal" evidence="4">
    <location>
        <begin position="105"/>
        <end position="208"/>
    </location>
</feature>
<sequence>GNWDRIASDPQLGLEEKLSPKGTEADLKLPKPSHLETRSLALMKKMDSHLRKTQKQAERRPDKGSLGRVGPSGRVKASAARAKREGSVMDSADGDRARPVKRQKQGPGKPSNGSPQSRGPKSAVNPEECLEDVRVTLKKLRTLQRHKDIPKDQAIAKTKKYLKVVGKHIEDVCSDRGEEALQQLWSWVSKFTENPISGDRLCILYNKLKGAPPPESAEERRGSGDTAGPSHHAGGSNGRQDGPPHQRQAGGHHDARHHAGESISRREAHGGREHHHDRDRARR</sequence>
<keyword evidence="2" id="KW-0539">Nucleus</keyword>
<feature type="compositionally biased region" description="Basic and acidic residues" evidence="3">
    <location>
        <begin position="82"/>
        <end position="98"/>
    </location>
</feature>
<reference evidence="5" key="1">
    <citation type="submission" date="2014-05" db="EMBL/GenBank/DDBJ databases">
        <title>The transcriptome of the halophilic microalga Tetraselmis sp. GSL018 isolated from the Great Salt Lake, Utah.</title>
        <authorList>
            <person name="Jinkerson R.E."/>
            <person name="D'Adamo S."/>
            <person name="Posewitz M.C."/>
        </authorList>
    </citation>
    <scope>NUCLEOTIDE SEQUENCE</scope>
    <source>
        <strain evidence="5">GSL018</strain>
    </source>
</reference>
<evidence type="ECO:0000256" key="2">
    <source>
        <dbReference type="ARBA" id="ARBA00023242"/>
    </source>
</evidence>
<gene>
    <name evidence="5" type="ORF">TSPGSL018_4179</name>
</gene>
<dbReference type="SMART" id="SM01176">
    <property type="entry name" value="DUF4208"/>
    <property type="match status" value="1"/>
</dbReference>
<name>A0A061REM0_9CHLO</name>
<evidence type="ECO:0000259" key="4">
    <source>
        <dbReference type="SMART" id="SM01176"/>
    </source>
</evidence>